<accession>I0YPT3</accession>
<dbReference type="EMBL" id="AGSI01000015">
    <property type="protein sequence ID" value="EIE20402.1"/>
    <property type="molecule type" value="Genomic_DNA"/>
</dbReference>
<dbReference type="RefSeq" id="XP_005644946.1">
    <property type="nucleotide sequence ID" value="XM_005644889.1"/>
</dbReference>
<gene>
    <name evidence="1" type="ORF">COCSUDRAFT_57550</name>
</gene>
<dbReference type="AlphaFoldDB" id="I0YPT3"/>
<comment type="caution">
    <text evidence="1">The sequence shown here is derived from an EMBL/GenBank/DDBJ whole genome shotgun (WGS) entry which is preliminary data.</text>
</comment>
<evidence type="ECO:0000313" key="2">
    <source>
        <dbReference type="Proteomes" id="UP000007264"/>
    </source>
</evidence>
<evidence type="ECO:0000313" key="1">
    <source>
        <dbReference type="EMBL" id="EIE20402.1"/>
    </source>
</evidence>
<dbReference type="KEGG" id="csl:COCSUDRAFT_57550"/>
<organism evidence="1 2">
    <name type="scientific">Coccomyxa subellipsoidea (strain C-169)</name>
    <name type="common">Green microalga</name>
    <dbReference type="NCBI Taxonomy" id="574566"/>
    <lineage>
        <taxon>Eukaryota</taxon>
        <taxon>Viridiplantae</taxon>
        <taxon>Chlorophyta</taxon>
        <taxon>core chlorophytes</taxon>
        <taxon>Trebouxiophyceae</taxon>
        <taxon>Trebouxiophyceae incertae sedis</taxon>
        <taxon>Coccomyxaceae</taxon>
        <taxon>Coccomyxa</taxon>
        <taxon>Coccomyxa subellipsoidea</taxon>
    </lineage>
</organism>
<sequence length="85" mass="9523">MAEPPQPGAARVFLRDTSLRFEAEGVDVLRYSHAARLLLVIRRGSITAYSIDRPSQAPQGPRNAAVVVTYDRPISIEHKYDIVLY</sequence>
<name>I0YPT3_COCSC</name>
<dbReference type="Proteomes" id="UP000007264">
    <property type="component" value="Unassembled WGS sequence"/>
</dbReference>
<dbReference type="GeneID" id="17038378"/>
<reference evidence="1 2" key="1">
    <citation type="journal article" date="2012" name="Genome Biol.">
        <title>The genome of the polar eukaryotic microalga coccomyxa subellipsoidea reveals traits of cold adaptation.</title>
        <authorList>
            <person name="Blanc G."/>
            <person name="Agarkova I."/>
            <person name="Grimwood J."/>
            <person name="Kuo A."/>
            <person name="Brueggeman A."/>
            <person name="Dunigan D."/>
            <person name="Gurnon J."/>
            <person name="Ladunga I."/>
            <person name="Lindquist E."/>
            <person name="Lucas S."/>
            <person name="Pangilinan J."/>
            <person name="Proschold T."/>
            <person name="Salamov A."/>
            <person name="Schmutz J."/>
            <person name="Weeks D."/>
            <person name="Yamada T."/>
            <person name="Claverie J.M."/>
            <person name="Grigoriev I."/>
            <person name="Van Etten J."/>
            <person name="Lomsadze A."/>
            <person name="Borodovsky M."/>
        </authorList>
    </citation>
    <scope>NUCLEOTIDE SEQUENCE [LARGE SCALE GENOMIC DNA]</scope>
    <source>
        <strain evidence="1 2">C-169</strain>
    </source>
</reference>
<protein>
    <submittedName>
        <fullName evidence="1">Uncharacterized protein</fullName>
    </submittedName>
</protein>
<proteinExistence type="predicted"/>
<keyword evidence="2" id="KW-1185">Reference proteome</keyword>